<evidence type="ECO:0000313" key="2">
    <source>
        <dbReference type="EMBL" id="KAF6745162.1"/>
    </source>
</evidence>
<keyword evidence="1" id="KW-0732">Signal</keyword>
<sequence>MRFISLAGLPATTTLLSTSFVTTLPAPTVAPSPIVTPGHIIAPAPIQQSAPMLTGTAHSRPCMPLRSSGTMGCCGVSIWTLGPIRVRGPIVTGTQRHPYEYVPGQTSRIVQLVPINTPSPIVTLNPCPIFANTPSQLKNPFKSAVLFAWSRSSLMAWSFWRWVEAIRWI</sequence>
<evidence type="ECO:0000313" key="3">
    <source>
        <dbReference type="Proteomes" id="UP000521943"/>
    </source>
</evidence>
<evidence type="ECO:0000256" key="1">
    <source>
        <dbReference type="SAM" id="SignalP"/>
    </source>
</evidence>
<dbReference type="OrthoDB" id="2885069at2759"/>
<gene>
    <name evidence="2" type="ORF">DFP72DRAFT_926617</name>
</gene>
<accession>A0A8H6HF84</accession>
<reference evidence="2 3" key="1">
    <citation type="submission" date="2020-07" db="EMBL/GenBank/DDBJ databases">
        <title>Comparative genomics of pyrophilous fungi reveals a link between fire events and developmental genes.</title>
        <authorList>
            <consortium name="DOE Joint Genome Institute"/>
            <person name="Steindorff A.S."/>
            <person name="Carver A."/>
            <person name="Calhoun S."/>
            <person name="Stillman K."/>
            <person name="Liu H."/>
            <person name="Lipzen A."/>
            <person name="Pangilinan J."/>
            <person name="Labutti K."/>
            <person name="Bruns T.D."/>
            <person name="Grigoriev I.V."/>
        </authorList>
    </citation>
    <scope>NUCLEOTIDE SEQUENCE [LARGE SCALE GENOMIC DNA]</scope>
    <source>
        <strain evidence="2 3">CBS 144469</strain>
    </source>
</reference>
<keyword evidence="3" id="KW-1185">Reference proteome</keyword>
<feature type="chain" id="PRO_5034836202" description="Secreted protein" evidence="1">
    <location>
        <begin position="20"/>
        <end position="169"/>
    </location>
</feature>
<organism evidence="2 3">
    <name type="scientific">Ephemerocybe angulata</name>
    <dbReference type="NCBI Taxonomy" id="980116"/>
    <lineage>
        <taxon>Eukaryota</taxon>
        <taxon>Fungi</taxon>
        <taxon>Dikarya</taxon>
        <taxon>Basidiomycota</taxon>
        <taxon>Agaricomycotina</taxon>
        <taxon>Agaricomycetes</taxon>
        <taxon>Agaricomycetidae</taxon>
        <taxon>Agaricales</taxon>
        <taxon>Agaricineae</taxon>
        <taxon>Psathyrellaceae</taxon>
        <taxon>Ephemerocybe</taxon>
    </lineage>
</organism>
<protein>
    <recommendedName>
        <fullName evidence="4">Secreted protein</fullName>
    </recommendedName>
</protein>
<comment type="caution">
    <text evidence="2">The sequence shown here is derived from an EMBL/GenBank/DDBJ whole genome shotgun (WGS) entry which is preliminary data.</text>
</comment>
<feature type="signal peptide" evidence="1">
    <location>
        <begin position="1"/>
        <end position="19"/>
    </location>
</feature>
<name>A0A8H6HF84_9AGAR</name>
<dbReference type="AlphaFoldDB" id="A0A8H6HF84"/>
<dbReference type="Proteomes" id="UP000521943">
    <property type="component" value="Unassembled WGS sequence"/>
</dbReference>
<evidence type="ECO:0008006" key="4">
    <source>
        <dbReference type="Google" id="ProtNLM"/>
    </source>
</evidence>
<dbReference type="EMBL" id="JACGCI010000109">
    <property type="protein sequence ID" value="KAF6745162.1"/>
    <property type="molecule type" value="Genomic_DNA"/>
</dbReference>
<proteinExistence type="predicted"/>